<dbReference type="EMBL" id="PDUG01000001">
    <property type="protein sequence ID" value="PIC51249.1"/>
    <property type="molecule type" value="Genomic_DNA"/>
</dbReference>
<proteinExistence type="predicted"/>
<dbReference type="Proteomes" id="UP000230233">
    <property type="component" value="Chromosome I"/>
</dbReference>
<sequence>MYAQGHTPTVVHASPYGAPVYGQPAYAQPCVQQPGGTVVVQNGGGNRAEFVFIRVTLISPYFSAIAVRVHAVWLFSVAACVE</sequence>
<gene>
    <name evidence="1" type="primary">Cnig_chr_I.g1830</name>
    <name evidence="1" type="ORF">B9Z55_001830</name>
</gene>
<keyword evidence="2" id="KW-1185">Reference proteome</keyword>
<name>A0A2G5VHG5_9PELO</name>
<evidence type="ECO:0000313" key="1">
    <source>
        <dbReference type="EMBL" id="PIC51249.1"/>
    </source>
</evidence>
<protein>
    <submittedName>
        <fullName evidence="1">Uncharacterized protein</fullName>
    </submittedName>
</protein>
<organism evidence="1 2">
    <name type="scientific">Caenorhabditis nigoni</name>
    <dbReference type="NCBI Taxonomy" id="1611254"/>
    <lineage>
        <taxon>Eukaryota</taxon>
        <taxon>Metazoa</taxon>
        <taxon>Ecdysozoa</taxon>
        <taxon>Nematoda</taxon>
        <taxon>Chromadorea</taxon>
        <taxon>Rhabditida</taxon>
        <taxon>Rhabditina</taxon>
        <taxon>Rhabditomorpha</taxon>
        <taxon>Rhabditoidea</taxon>
        <taxon>Rhabditidae</taxon>
        <taxon>Peloderinae</taxon>
        <taxon>Caenorhabditis</taxon>
    </lineage>
</organism>
<dbReference type="OrthoDB" id="10463996at2759"/>
<evidence type="ECO:0000313" key="2">
    <source>
        <dbReference type="Proteomes" id="UP000230233"/>
    </source>
</evidence>
<dbReference type="AlphaFoldDB" id="A0A2G5VHG5"/>
<reference evidence="2" key="1">
    <citation type="submission" date="2017-10" db="EMBL/GenBank/DDBJ databases">
        <title>Rapid genome shrinkage in a self-fertile nematode reveals novel sperm competition proteins.</title>
        <authorList>
            <person name="Yin D."/>
            <person name="Schwarz E.M."/>
            <person name="Thomas C.G."/>
            <person name="Felde R.L."/>
            <person name="Korf I.F."/>
            <person name="Cutter A.D."/>
            <person name="Schartner C.M."/>
            <person name="Ralston E.J."/>
            <person name="Meyer B.J."/>
            <person name="Haag E.S."/>
        </authorList>
    </citation>
    <scope>NUCLEOTIDE SEQUENCE [LARGE SCALE GENOMIC DNA]</scope>
    <source>
        <strain evidence="2">JU1422</strain>
    </source>
</reference>
<comment type="caution">
    <text evidence="1">The sequence shown here is derived from an EMBL/GenBank/DDBJ whole genome shotgun (WGS) entry which is preliminary data.</text>
</comment>
<accession>A0A2G5VHG5</accession>